<dbReference type="PANTHER" id="PTHR43685:SF5">
    <property type="entry name" value="GLYCOSYLTRANSFERASE EPSE-RELATED"/>
    <property type="match status" value="1"/>
</dbReference>
<sequence>MTACPTVSVVMAAYKGADLITETLDSLQQQTFGDFELVVVDDCSPDETAAVIRAYGDPRIRLIRAERNAGCVHARNRAFAEARGRYIVGLDHDDICLPERFAKQVAFLDSNPEVVLVGTATKLLENGTIRPHPRPTGLTPDLIDWLMLTRNPLVWSSVMFRADAARRLEIFERPDLLYAEDFDLYHRLRPFGKIAELDAVLTLYRNHPGGLSKLHENKMLAQAAVVLEQVHADLLGESDPQMTERIVRHVMARQPVPDAATLSALFLSIDTLHRAFADRYQPGEAAREAVRQDIARIWHQLCRAAIRSGAVPMHQARSAAPTDAATGHGQVDLLVSRMVGQVRAMRRDRFRA</sequence>
<evidence type="ECO:0000256" key="2">
    <source>
        <dbReference type="ARBA" id="ARBA00022676"/>
    </source>
</evidence>
<dbReference type="InterPro" id="IPR050834">
    <property type="entry name" value="Glycosyltransf_2"/>
</dbReference>
<protein>
    <recommendedName>
        <fullName evidence="4">Glycosyltransferase 2-like domain-containing protein</fullName>
    </recommendedName>
</protein>
<evidence type="ECO:0000313" key="5">
    <source>
        <dbReference type="EMBL" id="MBB5719486.1"/>
    </source>
</evidence>
<feature type="domain" description="Glycosyltransferase 2-like" evidence="4">
    <location>
        <begin position="8"/>
        <end position="165"/>
    </location>
</feature>
<keyword evidence="2" id="KW-0328">Glycosyltransferase</keyword>
<keyword evidence="6" id="KW-1185">Reference proteome</keyword>
<dbReference type="CDD" id="cd00761">
    <property type="entry name" value="Glyco_tranf_GTA_type"/>
    <property type="match status" value="1"/>
</dbReference>
<evidence type="ECO:0000313" key="6">
    <source>
        <dbReference type="Proteomes" id="UP000554342"/>
    </source>
</evidence>
<dbReference type="Gene3D" id="3.90.550.10">
    <property type="entry name" value="Spore Coat Polysaccharide Biosynthesis Protein SpsA, Chain A"/>
    <property type="match status" value="1"/>
</dbReference>
<dbReference type="PANTHER" id="PTHR43685">
    <property type="entry name" value="GLYCOSYLTRANSFERASE"/>
    <property type="match status" value="1"/>
</dbReference>
<organism evidence="5 6">
    <name type="scientific">Stakelama sediminis</name>
    <dbReference type="NCBI Taxonomy" id="463200"/>
    <lineage>
        <taxon>Bacteria</taxon>
        <taxon>Pseudomonadati</taxon>
        <taxon>Pseudomonadota</taxon>
        <taxon>Alphaproteobacteria</taxon>
        <taxon>Sphingomonadales</taxon>
        <taxon>Sphingomonadaceae</taxon>
        <taxon>Stakelama</taxon>
    </lineage>
</organism>
<dbReference type="Proteomes" id="UP000554342">
    <property type="component" value="Unassembled WGS sequence"/>
</dbReference>
<proteinExistence type="inferred from homology"/>
<name>A0A840Z192_9SPHN</name>
<gene>
    <name evidence="5" type="ORF">FHR23_002427</name>
</gene>
<evidence type="ECO:0000256" key="3">
    <source>
        <dbReference type="ARBA" id="ARBA00022679"/>
    </source>
</evidence>
<reference evidence="5 6" key="1">
    <citation type="submission" date="2020-08" db="EMBL/GenBank/DDBJ databases">
        <title>Genomic Encyclopedia of Type Strains, Phase IV (KMG-IV): sequencing the most valuable type-strain genomes for metagenomic binning, comparative biology and taxonomic classification.</title>
        <authorList>
            <person name="Goeker M."/>
        </authorList>
    </citation>
    <scope>NUCLEOTIDE SEQUENCE [LARGE SCALE GENOMIC DNA]</scope>
    <source>
        <strain evidence="5 6">DSM 27203</strain>
    </source>
</reference>
<dbReference type="InterPro" id="IPR001173">
    <property type="entry name" value="Glyco_trans_2-like"/>
</dbReference>
<dbReference type="AlphaFoldDB" id="A0A840Z192"/>
<comment type="caution">
    <text evidence="5">The sequence shown here is derived from an EMBL/GenBank/DDBJ whole genome shotgun (WGS) entry which is preliminary data.</text>
</comment>
<evidence type="ECO:0000256" key="1">
    <source>
        <dbReference type="ARBA" id="ARBA00006739"/>
    </source>
</evidence>
<dbReference type="SUPFAM" id="SSF53448">
    <property type="entry name" value="Nucleotide-diphospho-sugar transferases"/>
    <property type="match status" value="1"/>
</dbReference>
<dbReference type="EMBL" id="JACIJI010000004">
    <property type="protein sequence ID" value="MBB5719486.1"/>
    <property type="molecule type" value="Genomic_DNA"/>
</dbReference>
<dbReference type="InterPro" id="IPR029044">
    <property type="entry name" value="Nucleotide-diphossugar_trans"/>
</dbReference>
<comment type="similarity">
    <text evidence="1">Belongs to the glycosyltransferase 2 family.</text>
</comment>
<keyword evidence="3" id="KW-0808">Transferase</keyword>
<accession>A0A840Z192</accession>
<dbReference type="Pfam" id="PF00535">
    <property type="entry name" value="Glycos_transf_2"/>
    <property type="match status" value="1"/>
</dbReference>
<evidence type="ECO:0000259" key="4">
    <source>
        <dbReference type="Pfam" id="PF00535"/>
    </source>
</evidence>
<dbReference type="RefSeq" id="WP_184004257.1">
    <property type="nucleotide sequence ID" value="NZ_BAABIF010000001.1"/>
</dbReference>
<dbReference type="GO" id="GO:0016757">
    <property type="term" value="F:glycosyltransferase activity"/>
    <property type="evidence" value="ECO:0007669"/>
    <property type="project" value="UniProtKB-KW"/>
</dbReference>